<name>A0A5C6V927_9BACI</name>
<dbReference type="Proteomes" id="UP000321363">
    <property type="component" value="Unassembled WGS sequence"/>
</dbReference>
<dbReference type="OrthoDB" id="2882689at2"/>
<proteinExistence type="predicted"/>
<dbReference type="EMBL" id="VOQF01000022">
    <property type="protein sequence ID" value="TXC81913.1"/>
    <property type="molecule type" value="Genomic_DNA"/>
</dbReference>
<comment type="caution">
    <text evidence="1">The sequence shown here is derived from an EMBL/GenBank/DDBJ whole genome shotgun (WGS) entry which is preliminary data.</text>
</comment>
<protein>
    <submittedName>
        <fullName evidence="1">Uncharacterized protein</fullName>
    </submittedName>
</protein>
<dbReference type="RefSeq" id="WP_146950690.1">
    <property type="nucleotide sequence ID" value="NZ_VOQF01000022.1"/>
</dbReference>
<organism evidence="1 2">
    <name type="scientific">Metabacillus litoralis</name>
    <dbReference type="NCBI Taxonomy" id="152268"/>
    <lineage>
        <taxon>Bacteria</taxon>
        <taxon>Bacillati</taxon>
        <taxon>Bacillota</taxon>
        <taxon>Bacilli</taxon>
        <taxon>Bacillales</taxon>
        <taxon>Bacillaceae</taxon>
        <taxon>Metabacillus</taxon>
    </lineage>
</organism>
<keyword evidence="2" id="KW-1185">Reference proteome</keyword>
<evidence type="ECO:0000313" key="2">
    <source>
        <dbReference type="Proteomes" id="UP000321363"/>
    </source>
</evidence>
<gene>
    <name evidence="1" type="ORF">FS935_21465</name>
</gene>
<reference evidence="1 2" key="1">
    <citation type="journal article" date="2005" name="Int. J. Syst. Evol. Microbiol.">
        <title>Bacillus litoralis sp. nov., isolated from a tidal flat of the Yellow Sea in Korea.</title>
        <authorList>
            <person name="Yoon J.H."/>
            <person name="Oh T.K."/>
        </authorList>
    </citation>
    <scope>NUCLEOTIDE SEQUENCE [LARGE SCALE GENOMIC DNA]</scope>
    <source>
        <strain evidence="1 2">SW-211</strain>
    </source>
</reference>
<dbReference type="AlphaFoldDB" id="A0A5C6V927"/>
<accession>A0A5C6V927</accession>
<sequence length="113" mass="13072">MRYKYSIIEDPKSEYKKIKLPDELAVIEYLLNDLESFREAIFLENIENVLLGKSTSESTGGNICTLEINKEYTKVINDYVLEDGPTSCMIKTEDLKSIIEIWVMENKDVLNNN</sequence>
<evidence type="ECO:0000313" key="1">
    <source>
        <dbReference type="EMBL" id="TXC81913.1"/>
    </source>
</evidence>